<sequence>MAYYEALRNVSAFSNAASADGAKNFNELRQSGQWQSAVRRWGREHLNLILGPSDNPSLPEQLEPHIMQQYELDSRAYFRAALASFKRAARMEQTSNSGGSSKERTIIDLTIMFRLEAFG</sequence>
<proteinExistence type="predicted"/>
<accession>A0A2A9P9H6</accession>
<organism evidence="1 2">
    <name type="scientific">Ophiocordyceps unilateralis</name>
    <name type="common">Zombie-ant fungus</name>
    <name type="synonym">Torrubia unilateralis</name>
    <dbReference type="NCBI Taxonomy" id="268505"/>
    <lineage>
        <taxon>Eukaryota</taxon>
        <taxon>Fungi</taxon>
        <taxon>Dikarya</taxon>
        <taxon>Ascomycota</taxon>
        <taxon>Pezizomycotina</taxon>
        <taxon>Sordariomycetes</taxon>
        <taxon>Hypocreomycetidae</taxon>
        <taxon>Hypocreales</taxon>
        <taxon>Ophiocordycipitaceae</taxon>
        <taxon>Ophiocordyceps</taxon>
    </lineage>
</organism>
<reference evidence="1 2" key="1">
    <citation type="journal article" date="2015" name="BMC Genomics">
        <title>Gene expression during zombie ant biting behavior reflects the complexity underlying fungal parasitic behavioral manipulation.</title>
        <authorList>
            <person name="de Bekker C."/>
            <person name="Ohm R.A."/>
            <person name="Loreto R.G."/>
            <person name="Sebastian A."/>
            <person name="Albert I."/>
            <person name="Merrow M."/>
            <person name="Brachmann A."/>
            <person name="Hughes D.P."/>
        </authorList>
    </citation>
    <scope>NUCLEOTIDE SEQUENCE [LARGE SCALE GENOMIC DNA]</scope>
    <source>
        <strain evidence="1 2">SC16a</strain>
    </source>
</reference>
<gene>
    <name evidence="1" type="ORF">XA68_14458</name>
</gene>
<dbReference type="Proteomes" id="UP000037136">
    <property type="component" value="Unassembled WGS sequence"/>
</dbReference>
<dbReference type="EMBL" id="LAZP02000356">
    <property type="protein sequence ID" value="PFH57864.1"/>
    <property type="molecule type" value="Genomic_DNA"/>
</dbReference>
<dbReference type="AlphaFoldDB" id="A0A2A9P9H6"/>
<keyword evidence="2" id="KW-1185">Reference proteome</keyword>
<evidence type="ECO:0000313" key="1">
    <source>
        <dbReference type="EMBL" id="PFH57864.1"/>
    </source>
</evidence>
<comment type="caution">
    <text evidence="1">The sequence shown here is derived from an EMBL/GenBank/DDBJ whole genome shotgun (WGS) entry which is preliminary data.</text>
</comment>
<reference evidence="1 2" key="2">
    <citation type="journal article" date="2017" name="Sci. Rep.">
        <title>Ant-infecting Ophiocordyceps genomes reveal a high diversity of potential behavioral manipulation genes and a possible major role for enterotoxins.</title>
        <authorList>
            <person name="de Bekker C."/>
            <person name="Ohm R.A."/>
            <person name="Evans H.C."/>
            <person name="Brachmann A."/>
            <person name="Hughes D.P."/>
        </authorList>
    </citation>
    <scope>NUCLEOTIDE SEQUENCE [LARGE SCALE GENOMIC DNA]</scope>
    <source>
        <strain evidence="1 2">SC16a</strain>
    </source>
</reference>
<evidence type="ECO:0000313" key="2">
    <source>
        <dbReference type="Proteomes" id="UP000037136"/>
    </source>
</evidence>
<name>A0A2A9P9H6_OPHUN</name>
<protein>
    <submittedName>
        <fullName evidence="1">Uncharacterized protein</fullName>
    </submittedName>
</protein>